<feature type="transmembrane region" description="Helical" evidence="8">
    <location>
        <begin position="85"/>
        <end position="103"/>
    </location>
</feature>
<keyword evidence="6 8" id="KW-1133">Transmembrane helix</keyword>
<keyword evidence="4 8" id="KW-0812">Transmembrane</keyword>
<feature type="transmembrane region" description="Helical" evidence="8">
    <location>
        <begin position="115"/>
        <end position="146"/>
    </location>
</feature>
<dbReference type="OrthoDB" id="9797363at2"/>
<comment type="subcellular location">
    <subcellularLocation>
        <location evidence="1">Cell membrane</location>
        <topology evidence="1">Multi-pass membrane protein</topology>
    </subcellularLocation>
</comment>
<evidence type="ECO:0000313" key="11">
    <source>
        <dbReference type="Proteomes" id="UP000317369"/>
    </source>
</evidence>
<evidence type="ECO:0000256" key="7">
    <source>
        <dbReference type="ARBA" id="ARBA00023136"/>
    </source>
</evidence>
<dbReference type="InterPro" id="IPR013426">
    <property type="entry name" value="EpsH-like"/>
</dbReference>
<dbReference type="NCBIfam" id="TIGR04178">
    <property type="entry name" value="exo_archaeo"/>
    <property type="match status" value="1"/>
</dbReference>
<feature type="transmembrane region" description="Helical" evidence="8">
    <location>
        <begin position="345"/>
        <end position="366"/>
    </location>
</feature>
<dbReference type="KEGG" id="pcor:KS4_30290"/>
<evidence type="ECO:0000256" key="8">
    <source>
        <dbReference type="SAM" id="Phobius"/>
    </source>
</evidence>
<dbReference type="Pfam" id="PF11984">
    <property type="entry name" value="DUF3485"/>
    <property type="match status" value="1"/>
</dbReference>
<dbReference type="Pfam" id="PF09721">
    <property type="entry name" value="Exosortase_EpsH"/>
    <property type="match status" value="1"/>
</dbReference>
<name>A0A517YXK3_9BACT</name>
<sequence length="686" mass="77030">MNNSVQTKNTTKISLGASKLIPQEFWPWTVLLFASFVLIHWAFFLRMYWIALDDSNWSHAFIVPVISFYYIYQHRYRLMTIQAQTCIWGLPFMVLGIFSYMFGVNPISNLMLQGYGMILALFGLVLFLLGPRMIAILWFPIIYLAFGVKVSQRIWDWIAVQLQWIAANCSTVTLKFFSFFMDFDVDNSGSTINLTQNKFNAATGMIKPVTDSLNVAEACAGLRMLMAFLALGVATAFLWKRPVWQRIIMVLMTLPIAVAVNVGRVTSLGLLTLINPDYAKGDFHLFIGMMMLAPALGLFLLMGWIMDRVVITDKPKMDEEEVLKRDAARLTAERIKEPLLNPIKLALWFFAGAIAMGFASVLYAVLVENPIGLLELTGINGLAVNSLIKLSYTLIPPTIIIFAAVIILSKISPIESRSVKLQSFSAFALAILLIGFPSMQINNARTNTVLFKKAVPTRYELVLIPRQISSWKLKQEDPPLSQAILDELGTTNYVSRTYEDTDRPVDDPLRYIRFHSAYYTGTVDTVPHVPERCYVAGGATSLNQGTSTISVGGTEYFEDDETENGHIAYSTLMRGDVRIPKIKDIPVSYMSFQPPSQQQGKEIKATVMYFFIANGKFLATPDAVRLKGTETSDEYSYYSKVEVSIQTGDLDEAKNIAQSFLSAYLPEVMACLPDWVDVESGKWPEQ</sequence>
<evidence type="ECO:0000256" key="2">
    <source>
        <dbReference type="ARBA" id="ARBA00022475"/>
    </source>
</evidence>
<feature type="transmembrane region" description="Helical" evidence="8">
    <location>
        <begin position="56"/>
        <end position="73"/>
    </location>
</feature>
<feature type="domain" description="Methanolan biosynthesis EpsI" evidence="9">
    <location>
        <begin position="454"/>
        <end position="550"/>
    </location>
</feature>
<feature type="transmembrane region" description="Helical" evidence="8">
    <location>
        <begin position="25"/>
        <end position="44"/>
    </location>
</feature>
<keyword evidence="11" id="KW-1185">Reference proteome</keyword>
<feature type="transmembrane region" description="Helical" evidence="8">
    <location>
        <begin position="386"/>
        <end position="409"/>
    </location>
</feature>
<proteinExistence type="predicted"/>
<dbReference type="InterPro" id="IPR019127">
    <property type="entry name" value="Exosortase"/>
</dbReference>
<organism evidence="10 11">
    <name type="scientific">Poriferisphaera corsica</name>
    <dbReference type="NCBI Taxonomy" id="2528020"/>
    <lineage>
        <taxon>Bacteria</taxon>
        <taxon>Pseudomonadati</taxon>
        <taxon>Planctomycetota</taxon>
        <taxon>Phycisphaerae</taxon>
        <taxon>Phycisphaerales</taxon>
        <taxon>Phycisphaeraceae</taxon>
        <taxon>Poriferisphaera</taxon>
    </lineage>
</organism>
<feature type="transmembrane region" description="Helical" evidence="8">
    <location>
        <begin position="421"/>
        <end position="439"/>
    </location>
</feature>
<dbReference type="InterPro" id="IPR014263">
    <property type="entry name" value="Methanolan_biosynth_EpsI"/>
</dbReference>
<evidence type="ECO:0000256" key="4">
    <source>
        <dbReference type="ARBA" id="ARBA00022692"/>
    </source>
</evidence>
<feature type="transmembrane region" description="Helical" evidence="8">
    <location>
        <begin position="283"/>
        <end position="306"/>
    </location>
</feature>
<reference evidence="10 11" key="1">
    <citation type="submission" date="2019-02" db="EMBL/GenBank/DDBJ databases">
        <title>Deep-cultivation of Planctomycetes and their phenomic and genomic characterization uncovers novel biology.</title>
        <authorList>
            <person name="Wiegand S."/>
            <person name="Jogler M."/>
            <person name="Boedeker C."/>
            <person name="Pinto D."/>
            <person name="Vollmers J."/>
            <person name="Rivas-Marin E."/>
            <person name="Kohn T."/>
            <person name="Peeters S.H."/>
            <person name="Heuer A."/>
            <person name="Rast P."/>
            <person name="Oberbeckmann S."/>
            <person name="Bunk B."/>
            <person name="Jeske O."/>
            <person name="Meyerdierks A."/>
            <person name="Storesund J.E."/>
            <person name="Kallscheuer N."/>
            <person name="Luecker S."/>
            <person name="Lage O.M."/>
            <person name="Pohl T."/>
            <person name="Merkel B.J."/>
            <person name="Hornburger P."/>
            <person name="Mueller R.-W."/>
            <person name="Bruemmer F."/>
            <person name="Labrenz M."/>
            <person name="Spormann A.M."/>
            <person name="Op den Camp H."/>
            <person name="Overmann J."/>
            <person name="Amann R."/>
            <person name="Jetten M.S.M."/>
            <person name="Mascher T."/>
            <person name="Medema M.H."/>
            <person name="Devos D.P."/>
            <person name="Kaster A.-K."/>
            <person name="Ovreas L."/>
            <person name="Rohde M."/>
            <person name="Galperin M.Y."/>
            <person name="Jogler C."/>
        </authorList>
    </citation>
    <scope>NUCLEOTIDE SEQUENCE [LARGE SCALE GENOMIC DNA]</scope>
    <source>
        <strain evidence="10 11">KS4</strain>
    </source>
</reference>
<evidence type="ECO:0000256" key="5">
    <source>
        <dbReference type="ARBA" id="ARBA00022801"/>
    </source>
</evidence>
<feature type="transmembrane region" description="Helical" evidence="8">
    <location>
        <begin position="158"/>
        <end position="181"/>
    </location>
</feature>
<feature type="transmembrane region" description="Helical" evidence="8">
    <location>
        <begin position="220"/>
        <end position="239"/>
    </location>
</feature>
<gene>
    <name evidence="10" type="ORF">KS4_30290</name>
</gene>
<dbReference type="GO" id="GO:0008233">
    <property type="term" value="F:peptidase activity"/>
    <property type="evidence" value="ECO:0007669"/>
    <property type="project" value="UniProtKB-KW"/>
</dbReference>
<dbReference type="NCBIfam" id="TIGR02602">
    <property type="entry name" value="8TM_EpsH"/>
    <property type="match status" value="1"/>
</dbReference>
<keyword evidence="3" id="KW-0645">Protease</keyword>
<feature type="transmembrane region" description="Helical" evidence="8">
    <location>
        <begin position="246"/>
        <end position="263"/>
    </location>
</feature>
<keyword evidence="7 8" id="KW-0472">Membrane</keyword>
<evidence type="ECO:0000259" key="9">
    <source>
        <dbReference type="Pfam" id="PF11984"/>
    </source>
</evidence>
<evidence type="ECO:0000256" key="6">
    <source>
        <dbReference type="ARBA" id="ARBA00022989"/>
    </source>
</evidence>
<accession>A0A517YXK3</accession>
<dbReference type="GO" id="GO:0005886">
    <property type="term" value="C:plasma membrane"/>
    <property type="evidence" value="ECO:0007669"/>
    <property type="project" value="UniProtKB-SubCell"/>
</dbReference>
<keyword evidence="2" id="KW-1003">Cell membrane</keyword>
<keyword evidence="5" id="KW-0378">Hydrolase</keyword>
<dbReference type="Proteomes" id="UP000317369">
    <property type="component" value="Chromosome"/>
</dbReference>
<dbReference type="AlphaFoldDB" id="A0A517YXK3"/>
<evidence type="ECO:0000313" key="10">
    <source>
        <dbReference type="EMBL" id="QDU34952.1"/>
    </source>
</evidence>
<evidence type="ECO:0000256" key="3">
    <source>
        <dbReference type="ARBA" id="ARBA00022670"/>
    </source>
</evidence>
<dbReference type="InterPro" id="IPR026392">
    <property type="entry name" value="Exo/Archaeosortase_dom"/>
</dbReference>
<dbReference type="GO" id="GO:0006508">
    <property type="term" value="P:proteolysis"/>
    <property type="evidence" value="ECO:0007669"/>
    <property type="project" value="UniProtKB-KW"/>
</dbReference>
<protein>
    <submittedName>
        <fullName evidence="10">Transmembrane exosortase (Exosortase_EpsH)</fullName>
    </submittedName>
</protein>
<evidence type="ECO:0000256" key="1">
    <source>
        <dbReference type="ARBA" id="ARBA00004651"/>
    </source>
</evidence>
<dbReference type="EMBL" id="CP036425">
    <property type="protein sequence ID" value="QDU34952.1"/>
    <property type="molecule type" value="Genomic_DNA"/>
</dbReference>